<feature type="transmembrane region" description="Helical" evidence="1">
    <location>
        <begin position="83"/>
        <end position="104"/>
    </location>
</feature>
<evidence type="ECO:0000256" key="2">
    <source>
        <dbReference type="SAM" id="SignalP"/>
    </source>
</evidence>
<dbReference type="EMBL" id="SEYY01001134">
    <property type="protein sequence ID" value="KAB7505703.1"/>
    <property type="molecule type" value="Genomic_DNA"/>
</dbReference>
<feature type="signal peptide" evidence="2">
    <location>
        <begin position="1"/>
        <end position="16"/>
    </location>
</feature>
<comment type="caution">
    <text evidence="3">The sequence shown here is derived from an EMBL/GenBank/DDBJ whole genome shotgun (WGS) entry which is preliminary data.</text>
</comment>
<evidence type="ECO:0000256" key="1">
    <source>
        <dbReference type="SAM" id="Phobius"/>
    </source>
</evidence>
<keyword evidence="2" id="KW-0732">Signal</keyword>
<evidence type="ECO:0000313" key="4">
    <source>
        <dbReference type="Proteomes" id="UP000326759"/>
    </source>
</evidence>
<dbReference type="AlphaFoldDB" id="A0A5N5TGD9"/>
<accession>A0A5N5TGD9</accession>
<reference evidence="3 4" key="1">
    <citation type="journal article" date="2019" name="PLoS Biol.">
        <title>Sex chromosomes control vertical transmission of feminizing Wolbachia symbionts in an isopod.</title>
        <authorList>
            <person name="Becking T."/>
            <person name="Chebbi M.A."/>
            <person name="Giraud I."/>
            <person name="Moumen B."/>
            <person name="Laverre T."/>
            <person name="Caubet Y."/>
            <person name="Peccoud J."/>
            <person name="Gilbert C."/>
            <person name="Cordaux R."/>
        </authorList>
    </citation>
    <scope>NUCLEOTIDE SEQUENCE [LARGE SCALE GENOMIC DNA]</scope>
    <source>
        <strain evidence="3">ANa2</strain>
        <tissue evidence="3">Whole body excluding digestive tract and cuticle</tissue>
    </source>
</reference>
<sequence length="105" mass="11818">MKIFCSVLVSLWIVTGQLISKPDEPFLPMSHEGCSLEVNEKNASSFMPFLNSSFENTLIKEMQDTEGSEATYGIYGISYCLNYLWGFFTCIIVAILFTVTTGMIY</sequence>
<feature type="chain" id="PRO_5024342609" evidence="2">
    <location>
        <begin position="17"/>
        <end position="105"/>
    </location>
</feature>
<dbReference type="Proteomes" id="UP000326759">
    <property type="component" value="Unassembled WGS sequence"/>
</dbReference>
<gene>
    <name evidence="3" type="ORF">Anas_10301</name>
</gene>
<protein>
    <submittedName>
        <fullName evidence="3">Uncharacterized protein</fullName>
    </submittedName>
</protein>
<name>A0A5N5TGD9_9CRUS</name>
<organism evidence="3 4">
    <name type="scientific">Armadillidium nasatum</name>
    <dbReference type="NCBI Taxonomy" id="96803"/>
    <lineage>
        <taxon>Eukaryota</taxon>
        <taxon>Metazoa</taxon>
        <taxon>Ecdysozoa</taxon>
        <taxon>Arthropoda</taxon>
        <taxon>Crustacea</taxon>
        <taxon>Multicrustacea</taxon>
        <taxon>Malacostraca</taxon>
        <taxon>Eumalacostraca</taxon>
        <taxon>Peracarida</taxon>
        <taxon>Isopoda</taxon>
        <taxon>Oniscidea</taxon>
        <taxon>Crinocheta</taxon>
        <taxon>Armadillidiidae</taxon>
        <taxon>Armadillidium</taxon>
    </lineage>
</organism>
<keyword evidence="1" id="KW-1133">Transmembrane helix</keyword>
<feature type="non-terminal residue" evidence="3">
    <location>
        <position position="105"/>
    </location>
</feature>
<keyword evidence="4" id="KW-1185">Reference proteome</keyword>
<keyword evidence="1" id="KW-0812">Transmembrane</keyword>
<evidence type="ECO:0000313" key="3">
    <source>
        <dbReference type="EMBL" id="KAB7505703.1"/>
    </source>
</evidence>
<keyword evidence="1" id="KW-0472">Membrane</keyword>
<proteinExistence type="predicted"/>